<dbReference type="SUPFAM" id="SSF46689">
    <property type="entry name" value="Homeodomain-like"/>
    <property type="match status" value="1"/>
</dbReference>
<evidence type="ECO:0000313" key="6">
    <source>
        <dbReference type="Proteomes" id="UP001195963"/>
    </source>
</evidence>
<evidence type="ECO:0000256" key="3">
    <source>
        <dbReference type="ARBA" id="ARBA00023163"/>
    </source>
</evidence>
<gene>
    <name evidence="5" type="ORF">K0625_08890</name>
</gene>
<dbReference type="RefSeq" id="WP_220109368.1">
    <property type="nucleotide sequence ID" value="NZ_JAHZST010000005.1"/>
</dbReference>
<dbReference type="Proteomes" id="UP001195963">
    <property type="component" value="Unassembled WGS sequence"/>
</dbReference>
<evidence type="ECO:0000256" key="1">
    <source>
        <dbReference type="ARBA" id="ARBA00023015"/>
    </source>
</evidence>
<evidence type="ECO:0000313" key="5">
    <source>
        <dbReference type="EMBL" id="MBW8183786.1"/>
    </source>
</evidence>
<accession>A0ABS7E299</accession>
<feature type="domain" description="HTH araC/xylS-type" evidence="4">
    <location>
        <begin position="161"/>
        <end position="258"/>
    </location>
</feature>
<reference evidence="5 6" key="1">
    <citation type="submission" date="2021-07" db="EMBL/GenBank/DDBJ databases">
        <title>Shewanella sp. nov, isolated from SCS.</title>
        <authorList>
            <person name="Cao W.R."/>
        </authorList>
    </citation>
    <scope>NUCLEOTIDE SEQUENCE [LARGE SCALE GENOMIC DNA]</scope>
    <source>
        <strain evidence="5 6">NR704-98</strain>
    </source>
</reference>
<dbReference type="PROSITE" id="PS01124">
    <property type="entry name" value="HTH_ARAC_FAMILY_2"/>
    <property type="match status" value="1"/>
</dbReference>
<dbReference type="Gene3D" id="1.10.10.60">
    <property type="entry name" value="Homeodomain-like"/>
    <property type="match status" value="1"/>
</dbReference>
<keyword evidence="1" id="KW-0805">Transcription regulation</keyword>
<comment type="caution">
    <text evidence="5">The sequence shown here is derived from an EMBL/GenBank/DDBJ whole genome shotgun (WGS) entry which is preliminary data.</text>
</comment>
<evidence type="ECO:0000259" key="4">
    <source>
        <dbReference type="PROSITE" id="PS01124"/>
    </source>
</evidence>
<dbReference type="SMART" id="SM00342">
    <property type="entry name" value="HTH_ARAC"/>
    <property type="match status" value="1"/>
</dbReference>
<keyword evidence="3" id="KW-0804">Transcription</keyword>
<dbReference type="PANTHER" id="PTHR47894:SF4">
    <property type="entry name" value="HTH-TYPE TRANSCRIPTIONAL REGULATOR GADX"/>
    <property type="match status" value="1"/>
</dbReference>
<dbReference type="InterPro" id="IPR018060">
    <property type="entry name" value="HTH_AraC"/>
</dbReference>
<evidence type="ECO:0000256" key="2">
    <source>
        <dbReference type="ARBA" id="ARBA00023125"/>
    </source>
</evidence>
<sequence>MAKLISVHAFKSSQPQALRDVPIYIPSIVVVQAGAKLLSWQSDTLTFEKGTWLFAHAEQSLTFINHPANFAFRSIQICFLSPPSLAIMASIAAKRGRHLTKSPKVASSTKLDFALKQLLAMQELDFTEQTQQHYLDAFYQILLEAGLLQLLFPGADLSMRERVCRFLSNEPAKAHSIDELCTHLGQSRSTLTRRLADESTSYRELLSETRMLHALSLMQARPYKQLELALACGYQSETRFGQRFLKQFGLTPKQYMKTL</sequence>
<organism evidence="5 6">
    <name type="scientific">Shewanella nanhaiensis</name>
    <dbReference type="NCBI Taxonomy" id="2864872"/>
    <lineage>
        <taxon>Bacteria</taxon>
        <taxon>Pseudomonadati</taxon>
        <taxon>Pseudomonadota</taxon>
        <taxon>Gammaproteobacteria</taxon>
        <taxon>Alteromonadales</taxon>
        <taxon>Shewanellaceae</taxon>
        <taxon>Shewanella</taxon>
    </lineage>
</organism>
<dbReference type="Pfam" id="PF12833">
    <property type="entry name" value="HTH_18"/>
    <property type="match status" value="1"/>
</dbReference>
<dbReference type="InterPro" id="IPR009057">
    <property type="entry name" value="Homeodomain-like_sf"/>
</dbReference>
<protein>
    <submittedName>
        <fullName evidence="5">AraC family transcriptional regulator</fullName>
    </submittedName>
</protein>
<dbReference type="EMBL" id="JAHZST010000005">
    <property type="protein sequence ID" value="MBW8183786.1"/>
    <property type="molecule type" value="Genomic_DNA"/>
</dbReference>
<name>A0ABS7E299_9GAMM</name>
<proteinExistence type="predicted"/>
<keyword evidence="2" id="KW-0238">DNA-binding</keyword>
<keyword evidence="6" id="KW-1185">Reference proteome</keyword>
<dbReference type="PANTHER" id="PTHR47894">
    <property type="entry name" value="HTH-TYPE TRANSCRIPTIONAL REGULATOR GADX"/>
    <property type="match status" value="1"/>
</dbReference>